<organism evidence="1 2">
    <name type="scientific">Nelumbo nucifera</name>
    <name type="common">Sacred lotus</name>
    <dbReference type="NCBI Taxonomy" id="4432"/>
    <lineage>
        <taxon>Eukaryota</taxon>
        <taxon>Viridiplantae</taxon>
        <taxon>Streptophyta</taxon>
        <taxon>Embryophyta</taxon>
        <taxon>Tracheophyta</taxon>
        <taxon>Spermatophyta</taxon>
        <taxon>Magnoliopsida</taxon>
        <taxon>Proteales</taxon>
        <taxon>Nelumbonaceae</taxon>
        <taxon>Nelumbo</taxon>
    </lineage>
</organism>
<gene>
    <name evidence="1" type="ORF">HUJ06_028968</name>
</gene>
<evidence type="ECO:0000313" key="1">
    <source>
        <dbReference type="EMBL" id="DAD27500.1"/>
    </source>
</evidence>
<comment type="caution">
    <text evidence="1">The sequence shown here is derived from an EMBL/GenBank/DDBJ whole genome shotgun (WGS) entry which is preliminary data.</text>
</comment>
<accession>A0A822Y4P0</accession>
<dbReference type="Proteomes" id="UP000607653">
    <property type="component" value="Unassembled WGS sequence"/>
</dbReference>
<reference evidence="1 2" key="1">
    <citation type="journal article" date="2020" name="Mol. Biol. Evol.">
        <title>Distinct Expression and Methylation Patterns for Genes with Different Fates following a Single Whole-Genome Duplication in Flowering Plants.</title>
        <authorList>
            <person name="Shi T."/>
            <person name="Rahmani R.S."/>
            <person name="Gugger P.F."/>
            <person name="Wang M."/>
            <person name="Li H."/>
            <person name="Zhang Y."/>
            <person name="Li Z."/>
            <person name="Wang Q."/>
            <person name="Van de Peer Y."/>
            <person name="Marchal K."/>
            <person name="Chen J."/>
        </authorList>
    </citation>
    <scope>NUCLEOTIDE SEQUENCE [LARGE SCALE GENOMIC DNA]</scope>
    <source>
        <tissue evidence="1">Leaf</tissue>
    </source>
</reference>
<dbReference type="AlphaFoldDB" id="A0A822Y4P0"/>
<protein>
    <submittedName>
        <fullName evidence="1">Uncharacterized protein</fullName>
    </submittedName>
</protein>
<evidence type="ECO:0000313" key="2">
    <source>
        <dbReference type="Proteomes" id="UP000607653"/>
    </source>
</evidence>
<name>A0A822Y4P0_NELNU</name>
<proteinExistence type="predicted"/>
<dbReference type="EMBL" id="DUZY01000002">
    <property type="protein sequence ID" value="DAD27500.1"/>
    <property type="molecule type" value="Genomic_DNA"/>
</dbReference>
<sequence>MVLEIWDERKIAFKYEVVRFGSDPREVTSMDWMPLERDCIYTFSSAFYGSY</sequence>
<keyword evidence="2" id="KW-1185">Reference proteome</keyword>